<dbReference type="InterPro" id="IPR000340">
    <property type="entry name" value="Dual-sp_phosphatase_cat-dom"/>
</dbReference>
<keyword evidence="2" id="KW-0904">Protein phosphatase</keyword>
<dbReference type="InterPro" id="IPR053239">
    <property type="entry name" value="Dual_spec_PTase"/>
</dbReference>
<dbReference type="OrthoDB" id="273181at2759"/>
<dbReference type="PROSITE" id="PS50054">
    <property type="entry name" value="TYR_PHOSPHATASE_DUAL"/>
    <property type="match status" value="1"/>
</dbReference>
<dbReference type="SMART" id="SM00195">
    <property type="entry name" value="DSPc"/>
    <property type="match status" value="1"/>
</dbReference>
<organism evidence="6 7">
    <name type="scientific">Hortaea werneckii</name>
    <name type="common">Black yeast</name>
    <name type="synonym">Cladosporium werneckii</name>
    <dbReference type="NCBI Taxonomy" id="91943"/>
    <lineage>
        <taxon>Eukaryota</taxon>
        <taxon>Fungi</taxon>
        <taxon>Dikarya</taxon>
        <taxon>Ascomycota</taxon>
        <taxon>Pezizomycotina</taxon>
        <taxon>Dothideomycetes</taxon>
        <taxon>Dothideomycetidae</taxon>
        <taxon>Mycosphaerellales</taxon>
        <taxon>Teratosphaeriaceae</taxon>
        <taxon>Hortaea</taxon>
    </lineage>
</organism>
<sequence>MAAQVCARPAPVPHQPASTTSSQLSINTSQAGSPKAVPHKHIPYCSPGPRPASHQLDTPPASPPSSSQLVETTSLLYPPSGVDKISNEPPIYSISAEKLSQAIDHLATQPLPAAEQVFPWPHGLHPENQLQLAFFTARKKSLRRTPKCIRGLTIVKAGGDLSHSRLKGAIAPDEILCPPLKPGRDRKGSDEAADFLDVDPKDGFSVRNFHIQTCKMATVSDLVVYRDYQTPRAEAERLARRLARAQAAWQRKTDGSAFCGGRMFNTFIVSDEYLKIEAVYPELIALDAEGCMAPSAVDFFHAERVEMCSMTAASEISHNVWLGPTPDPSVDLSSSALPSPHQQEEPSFDIMVEASDIAQIPEPKAFKLLDDLLQRKANAELAENAIPQLEFPGSGAILPPTWSQAEVDGLLATCQWIYRQAHTPAKSSSPTSQRRDSKLSLGSSASDVDADVDADGDIPMHTSSPSPTNSTSPPAASKEGHRILLHCTDGYTESSLLALAYYIYAEYVPVHTAWVTLHRDLGRNFFAYATDVALLRAIQPRLLQASPKHSPGNGDGLSAALCPPTPEWLEKMDGSLPSRILDHLYLGNLGHANNPSLLRELGIGQVLSVGEPVAWGCEDGEDGGGDGEGREGKGGEEGDETGWKRENWMFVDQTQDNGVDPLMGQFGACLEFIEKGRRNGTSTLVHCRVGVSRSATICIAHVMRHLNLSFPRAYCFVRARRLNVIIQPHLRFVWELMKWEEDEVLQRGEEGNGEGEGCERGEAQEGMMGRVRKRELDWATVCREIAAMNRPYSRQG</sequence>
<dbReference type="PANTHER" id="PTHR47550">
    <property type="entry name" value="DUAL SPECIFICITY PROTEIN PHOSPHATASE PPS1"/>
    <property type="match status" value="1"/>
</dbReference>
<name>A0A3M7B2F6_HORWE</name>
<reference evidence="6 7" key="1">
    <citation type="journal article" date="2018" name="BMC Genomics">
        <title>Genomic evidence for intraspecific hybridization in a clonal and extremely halotolerant yeast.</title>
        <authorList>
            <person name="Gostincar C."/>
            <person name="Stajich J.E."/>
            <person name="Zupancic J."/>
            <person name="Zalar P."/>
            <person name="Gunde-Cimerman N."/>
        </authorList>
    </citation>
    <scope>NUCLEOTIDE SEQUENCE [LARGE SCALE GENOMIC DNA]</scope>
    <source>
        <strain evidence="6 7">EXF-151</strain>
    </source>
</reference>
<evidence type="ECO:0000256" key="3">
    <source>
        <dbReference type="SAM" id="MobiDB-lite"/>
    </source>
</evidence>
<dbReference type="InterPro" id="IPR016130">
    <property type="entry name" value="Tyr_Pase_AS"/>
</dbReference>
<dbReference type="InterPro" id="IPR020422">
    <property type="entry name" value="TYR_PHOSPHATASE_DUAL_dom"/>
</dbReference>
<dbReference type="VEuPathDB" id="FungiDB:BTJ68_14590"/>
<evidence type="ECO:0000259" key="5">
    <source>
        <dbReference type="PROSITE" id="PS50056"/>
    </source>
</evidence>
<protein>
    <submittedName>
        <fullName evidence="6">Uncharacterized protein</fullName>
    </submittedName>
</protein>
<feature type="compositionally biased region" description="Low complexity" evidence="3">
    <location>
        <begin position="462"/>
        <end position="477"/>
    </location>
</feature>
<dbReference type="FunFam" id="3.90.190.10:FF:000110">
    <property type="entry name" value="PPS1p Protein phosphatase"/>
    <property type="match status" value="1"/>
</dbReference>
<dbReference type="Gene3D" id="3.90.190.10">
    <property type="entry name" value="Protein tyrosine phosphatase superfamily"/>
    <property type="match status" value="1"/>
</dbReference>
<feature type="region of interest" description="Disordered" evidence="3">
    <location>
        <begin position="617"/>
        <end position="641"/>
    </location>
</feature>
<feature type="region of interest" description="Disordered" evidence="3">
    <location>
        <begin position="422"/>
        <end position="477"/>
    </location>
</feature>
<gene>
    <name evidence="6" type="ORF">D0865_14341</name>
</gene>
<evidence type="ECO:0000313" key="7">
    <source>
        <dbReference type="Proteomes" id="UP000270230"/>
    </source>
</evidence>
<dbReference type="InterPro" id="IPR047949">
    <property type="entry name" value="PPS1_DSP"/>
</dbReference>
<evidence type="ECO:0000256" key="2">
    <source>
        <dbReference type="ARBA" id="ARBA00022912"/>
    </source>
</evidence>
<dbReference type="GO" id="GO:0005634">
    <property type="term" value="C:nucleus"/>
    <property type="evidence" value="ECO:0007669"/>
    <property type="project" value="GOC"/>
</dbReference>
<dbReference type="InterPro" id="IPR029021">
    <property type="entry name" value="Prot-tyrosine_phosphatase-like"/>
</dbReference>
<dbReference type="EMBL" id="QWIN01002036">
    <property type="protein sequence ID" value="RMY33867.1"/>
    <property type="molecule type" value="Genomic_DNA"/>
</dbReference>
<dbReference type="AlphaFoldDB" id="A0A3M7B2F6"/>
<feature type="compositionally biased region" description="Polar residues" evidence="3">
    <location>
        <begin position="16"/>
        <end position="32"/>
    </location>
</feature>
<feature type="compositionally biased region" description="Basic and acidic residues" evidence="3">
    <location>
        <begin position="627"/>
        <end position="641"/>
    </location>
</feature>
<keyword evidence="1" id="KW-0378">Hydrolase</keyword>
<feature type="region of interest" description="Disordered" evidence="3">
    <location>
        <begin position="1"/>
        <end position="69"/>
    </location>
</feature>
<comment type="caution">
    <text evidence="6">The sequence shown here is derived from an EMBL/GenBank/DDBJ whole genome shotgun (WGS) entry which is preliminary data.</text>
</comment>
<dbReference type="PANTHER" id="PTHR47550:SF1">
    <property type="entry name" value="DUAL SPECIFICITY PROTEIN PHOSPHATASE PPS1"/>
    <property type="match status" value="1"/>
</dbReference>
<evidence type="ECO:0000313" key="6">
    <source>
        <dbReference type="EMBL" id="RMY33867.1"/>
    </source>
</evidence>
<dbReference type="PROSITE" id="PS50056">
    <property type="entry name" value="TYR_PHOSPHATASE_2"/>
    <property type="match status" value="1"/>
</dbReference>
<dbReference type="Pfam" id="PF00782">
    <property type="entry name" value="DSPc"/>
    <property type="match status" value="1"/>
</dbReference>
<dbReference type="PROSITE" id="PS00383">
    <property type="entry name" value="TYR_PHOSPHATASE_1"/>
    <property type="match status" value="1"/>
</dbReference>
<feature type="domain" description="Tyrosine specific protein phosphatases" evidence="5">
    <location>
        <begin position="664"/>
        <end position="732"/>
    </location>
</feature>
<evidence type="ECO:0000256" key="1">
    <source>
        <dbReference type="ARBA" id="ARBA00022801"/>
    </source>
</evidence>
<dbReference type="GO" id="GO:0033260">
    <property type="term" value="P:nuclear DNA replication"/>
    <property type="evidence" value="ECO:0007669"/>
    <property type="project" value="InterPro"/>
</dbReference>
<dbReference type="GO" id="GO:0008138">
    <property type="term" value="F:protein tyrosine/serine/threonine phosphatase activity"/>
    <property type="evidence" value="ECO:0007669"/>
    <property type="project" value="InterPro"/>
</dbReference>
<accession>A0A3M7B2F6</accession>
<dbReference type="CDD" id="cd14516">
    <property type="entry name" value="DSP_fungal_PPS1"/>
    <property type="match status" value="1"/>
</dbReference>
<evidence type="ECO:0000259" key="4">
    <source>
        <dbReference type="PROSITE" id="PS50054"/>
    </source>
</evidence>
<feature type="domain" description="Tyrosine-protein phosphatase" evidence="4">
    <location>
        <begin position="576"/>
        <end position="745"/>
    </location>
</feature>
<dbReference type="SUPFAM" id="SSF52799">
    <property type="entry name" value="(Phosphotyrosine protein) phosphatases II"/>
    <property type="match status" value="2"/>
</dbReference>
<dbReference type="Proteomes" id="UP000270230">
    <property type="component" value="Unassembled WGS sequence"/>
</dbReference>
<proteinExistence type="predicted"/>
<dbReference type="InterPro" id="IPR000387">
    <property type="entry name" value="Tyr_Pase_dom"/>
</dbReference>